<evidence type="ECO:0000256" key="1">
    <source>
        <dbReference type="SAM" id="MobiDB-lite"/>
    </source>
</evidence>
<evidence type="ECO:0000313" key="2">
    <source>
        <dbReference type="EMBL" id="CAA9366150.1"/>
    </source>
</evidence>
<name>A0A6J4MT89_9ACTN</name>
<sequence>MESDDDRLRRHPPPEPFTNLMDGMDMEGTPAP</sequence>
<gene>
    <name evidence="2" type="ORF">AVDCRST_MAG21-142</name>
</gene>
<proteinExistence type="predicted"/>
<accession>A0A6J4MT89</accession>
<organism evidence="2">
    <name type="scientific">uncultured Nocardioidaceae bacterium</name>
    <dbReference type="NCBI Taxonomy" id="253824"/>
    <lineage>
        <taxon>Bacteria</taxon>
        <taxon>Bacillati</taxon>
        <taxon>Actinomycetota</taxon>
        <taxon>Actinomycetes</taxon>
        <taxon>Propionibacteriales</taxon>
        <taxon>Nocardioidaceae</taxon>
        <taxon>environmental samples</taxon>
    </lineage>
</organism>
<dbReference type="AlphaFoldDB" id="A0A6J4MT89"/>
<reference evidence="2" key="1">
    <citation type="submission" date="2020-02" db="EMBL/GenBank/DDBJ databases">
        <authorList>
            <person name="Meier V. D."/>
        </authorList>
    </citation>
    <scope>NUCLEOTIDE SEQUENCE</scope>
    <source>
        <strain evidence="2">AVDCRST_MAG21</strain>
    </source>
</reference>
<feature type="region of interest" description="Disordered" evidence="1">
    <location>
        <begin position="1"/>
        <end position="32"/>
    </location>
</feature>
<protein>
    <submittedName>
        <fullName evidence="2">Uncharacterized protein</fullName>
    </submittedName>
</protein>
<dbReference type="EMBL" id="CADCUL010000029">
    <property type="protein sequence ID" value="CAA9366150.1"/>
    <property type="molecule type" value="Genomic_DNA"/>
</dbReference>